<protein>
    <submittedName>
        <fullName evidence="1">Uncharacterized protein</fullName>
    </submittedName>
</protein>
<gene>
    <name evidence="1" type="ORF">S01H4_53824</name>
</gene>
<sequence length="68" mass="8039">MHMRNQKYTEGMSGGHRSKKDYRLLVLQAGRIIYEEKPITTFQAKALAFWWNSITPYGVQICKYKRSI</sequence>
<organism evidence="1">
    <name type="scientific">marine sediment metagenome</name>
    <dbReference type="NCBI Taxonomy" id="412755"/>
    <lineage>
        <taxon>unclassified sequences</taxon>
        <taxon>metagenomes</taxon>
        <taxon>ecological metagenomes</taxon>
    </lineage>
</organism>
<dbReference type="EMBL" id="BART01030909">
    <property type="protein sequence ID" value="GAH08600.1"/>
    <property type="molecule type" value="Genomic_DNA"/>
</dbReference>
<name>X1DK01_9ZZZZ</name>
<proteinExistence type="predicted"/>
<dbReference type="AlphaFoldDB" id="X1DK01"/>
<accession>X1DK01</accession>
<evidence type="ECO:0000313" key="1">
    <source>
        <dbReference type="EMBL" id="GAH08600.1"/>
    </source>
</evidence>
<comment type="caution">
    <text evidence="1">The sequence shown here is derived from an EMBL/GenBank/DDBJ whole genome shotgun (WGS) entry which is preliminary data.</text>
</comment>
<reference evidence="1" key="1">
    <citation type="journal article" date="2014" name="Front. Microbiol.">
        <title>High frequency of phylogenetically diverse reductive dehalogenase-homologous genes in deep subseafloor sedimentary metagenomes.</title>
        <authorList>
            <person name="Kawai M."/>
            <person name="Futagami T."/>
            <person name="Toyoda A."/>
            <person name="Takaki Y."/>
            <person name="Nishi S."/>
            <person name="Hori S."/>
            <person name="Arai W."/>
            <person name="Tsubouchi T."/>
            <person name="Morono Y."/>
            <person name="Uchiyama I."/>
            <person name="Ito T."/>
            <person name="Fujiyama A."/>
            <person name="Inagaki F."/>
            <person name="Takami H."/>
        </authorList>
    </citation>
    <scope>NUCLEOTIDE SEQUENCE</scope>
    <source>
        <strain evidence="1">Expedition CK06-06</strain>
    </source>
</reference>